<keyword evidence="2" id="KW-1185">Reference proteome</keyword>
<proteinExistence type="predicted"/>
<name>A0A8S1NCD6_9CILI</name>
<accession>A0A8S1NCD6</accession>
<dbReference type="AlphaFoldDB" id="A0A8S1NCD6"/>
<reference evidence="1" key="1">
    <citation type="submission" date="2021-01" db="EMBL/GenBank/DDBJ databases">
        <authorList>
            <consortium name="Genoscope - CEA"/>
            <person name="William W."/>
        </authorList>
    </citation>
    <scope>NUCLEOTIDE SEQUENCE</scope>
</reference>
<evidence type="ECO:0000313" key="1">
    <source>
        <dbReference type="EMBL" id="CAD8090390.1"/>
    </source>
</evidence>
<dbReference type="EMBL" id="CAJJDN010000055">
    <property type="protein sequence ID" value="CAD8090390.1"/>
    <property type="molecule type" value="Genomic_DNA"/>
</dbReference>
<sequence length="69" mass="8343">MIQIQEAHDEWIKQQLQDAAFCKNQVQTNSSFKVSEIIPIFPNQIIYEMNLKIIQRDDMNKYKNNHQYK</sequence>
<evidence type="ECO:0000313" key="2">
    <source>
        <dbReference type="Proteomes" id="UP000692954"/>
    </source>
</evidence>
<protein>
    <submittedName>
        <fullName evidence="1">Uncharacterized protein</fullName>
    </submittedName>
</protein>
<organism evidence="1 2">
    <name type="scientific">Paramecium sonneborni</name>
    <dbReference type="NCBI Taxonomy" id="65129"/>
    <lineage>
        <taxon>Eukaryota</taxon>
        <taxon>Sar</taxon>
        <taxon>Alveolata</taxon>
        <taxon>Ciliophora</taxon>
        <taxon>Intramacronucleata</taxon>
        <taxon>Oligohymenophorea</taxon>
        <taxon>Peniculida</taxon>
        <taxon>Parameciidae</taxon>
        <taxon>Paramecium</taxon>
    </lineage>
</organism>
<dbReference type="Proteomes" id="UP000692954">
    <property type="component" value="Unassembled WGS sequence"/>
</dbReference>
<comment type="caution">
    <text evidence="1">The sequence shown here is derived from an EMBL/GenBank/DDBJ whole genome shotgun (WGS) entry which is preliminary data.</text>
</comment>
<gene>
    <name evidence="1" type="ORF">PSON_ATCC_30995.1.T0550300</name>
</gene>